<proteinExistence type="predicted"/>
<dbReference type="Proteomes" id="UP000294292">
    <property type="component" value="Chromosome"/>
</dbReference>
<accession>A0A4P6ZVN4</accession>
<dbReference type="Pfam" id="PF12146">
    <property type="entry name" value="Hydrolase_4"/>
    <property type="match status" value="1"/>
</dbReference>
<dbReference type="AlphaFoldDB" id="A0A4P6ZVN4"/>
<protein>
    <submittedName>
        <fullName evidence="2">Alpha/beta hydrolase</fullName>
    </submittedName>
</protein>
<dbReference type="EMBL" id="CP038015">
    <property type="protein sequence ID" value="QBP40600.1"/>
    <property type="molecule type" value="Genomic_DNA"/>
</dbReference>
<keyword evidence="3" id="KW-1185">Reference proteome</keyword>
<keyword evidence="2" id="KW-0378">Hydrolase</keyword>
<evidence type="ECO:0000313" key="2">
    <source>
        <dbReference type="EMBL" id="QBP40600.1"/>
    </source>
</evidence>
<evidence type="ECO:0000313" key="3">
    <source>
        <dbReference type="Proteomes" id="UP000294292"/>
    </source>
</evidence>
<dbReference type="Gene3D" id="3.40.50.1820">
    <property type="entry name" value="alpha/beta hydrolase"/>
    <property type="match status" value="1"/>
</dbReference>
<evidence type="ECO:0000259" key="1">
    <source>
        <dbReference type="Pfam" id="PF12146"/>
    </source>
</evidence>
<dbReference type="InterPro" id="IPR029058">
    <property type="entry name" value="AB_hydrolase_fold"/>
</dbReference>
<reference evidence="2 3" key="1">
    <citation type="submission" date="2019-03" db="EMBL/GenBank/DDBJ databases">
        <title>Complete genome sequence of Paenisporosarcina antarctica CGMCC 1.6503T.</title>
        <authorList>
            <person name="Rong J.-C."/>
            <person name="Chi N.-Y."/>
            <person name="Zhang Q.-F."/>
        </authorList>
    </citation>
    <scope>NUCLEOTIDE SEQUENCE [LARGE SCALE GENOMIC DNA]</scope>
    <source>
        <strain evidence="2 3">CGMCC 1.6503</strain>
    </source>
</reference>
<dbReference type="SUPFAM" id="SSF53474">
    <property type="entry name" value="alpha/beta-Hydrolases"/>
    <property type="match status" value="1"/>
</dbReference>
<dbReference type="InterPro" id="IPR022742">
    <property type="entry name" value="Hydrolase_4"/>
</dbReference>
<organism evidence="2 3">
    <name type="scientific">Paenisporosarcina antarctica</name>
    <dbReference type="NCBI Taxonomy" id="417367"/>
    <lineage>
        <taxon>Bacteria</taxon>
        <taxon>Bacillati</taxon>
        <taxon>Bacillota</taxon>
        <taxon>Bacilli</taxon>
        <taxon>Bacillales</taxon>
        <taxon>Caryophanaceae</taxon>
        <taxon>Paenisporosarcina</taxon>
    </lineage>
</organism>
<sequence length="266" mass="30853">MWKWEADGQAKAVIAIIHSAYEHHRRYAWLIEKFRSSGFHVVMGDLPGHGEAARAKNAHDEDFKSYNAYIDQLVEASLSYNLPVFVMGHGLGATLVMHALQEKSIECAAVILTSPWLHLQIHASKLSSALSSMGKLTGNVKSTHEVTIKQLTRNYDVYTQDKDDHLYKTTITLKWYRELQNLMKVTSTKSESIQNLPVLMMTAERDKITDRTYSRHWLQKQQLSEIQYKEWENCFHDLFHEPEREDVFLYTESFMNNVLRSIGYIV</sequence>
<gene>
    <name evidence="2" type="ORF">E2636_05505</name>
</gene>
<dbReference type="RefSeq" id="WP_134209304.1">
    <property type="nucleotide sequence ID" value="NZ_CP038015.1"/>
</dbReference>
<dbReference type="OrthoDB" id="9806902at2"/>
<dbReference type="KEGG" id="panc:E2636_05505"/>
<dbReference type="GO" id="GO:0016787">
    <property type="term" value="F:hydrolase activity"/>
    <property type="evidence" value="ECO:0007669"/>
    <property type="project" value="UniProtKB-KW"/>
</dbReference>
<name>A0A4P6ZVN4_9BACL</name>
<feature type="domain" description="Serine aminopeptidase S33" evidence="1">
    <location>
        <begin position="9"/>
        <end position="243"/>
    </location>
</feature>
<dbReference type="InterPro" id="IPR051044">
    <property type="entry name" value="MAG_DAG_Lipase"/>
</dbReference>
<dbReference type="PANTHER" id="PTHR11614">
    <property type="entry name" value="PHOSPHOLIPASE-RELATED"/>
    <property type="match status" value="1"/>
</dbReference>